<comment type="caution">
    <text evidence="3">The sequence shown here is derived from an EMBL/GenBank/DDBJ whole genome shotgun (WGS) entry which is preliminary data.</text>
</comment>
<protein>
    <submittedName>
        <fullName evidence="3">Putative histidine-binding protein</fullName>
    </submittedName>
</protein>
<evidence type="ECO:0000259" key="2">
    <source>
        <dbReference type="SMART" id="SM00062"/>
    </source>
</evidence>
<dbReference type="PANTHER" id="PTHR35936:SF17">
    <property type="entry name" value="ARGININE-BINDING EXTRACELLULAR PROTEIN ARTP"/>
    <property type="match status" value="1"/>
</dbReference>
<reference evidence="3" key="1">
    <citation type="submission" date="2019-08" db="EMBL/GenBank/DDBJ databases">
        <authorList>
            <person name="Kucharzyk K."/>
            <person name="Murdoch R.W."/>
            <person name="Higgins S."/>
            <person name="Loffler F."/>
        </authorList>
    </citation>
    <scope>NUCLEOTIDE SEQUENCE</scope>
</reference>
<proteinExistence type="predicted"/>
<evidence type="ECO:0000313" key="3">
    <source>
        <dbReference type="EMBL" id="MPM10819.1"/>
    </source>
</evidence>
<dbReference type="InterPro" id="IPR001638">
    <property type="entry name" value="Solute-binding_3/MltF_N"/>
</dbReference>
<accession>A0A644X460</accession>
<dbReference type="AlphaFoldDB" id="A0A644X460"/>
<dbReference type="SMART" id="SM00062">
    <property type="entry name" value="PBPb"/>
    <property type="match status" value="1"/>
</dbReference>
<dbReference type="PANTHER" id="PTHR35936">
    <property type="entry name" value="MEMBRANE-BOUND LYTIC MUREIN TRANSGLYCOSYLASE F"/>
    <property type="match status" value="1"/>
</dbReference>
<sequence length="273" mass="28861">MKKAIAIVLCALLVVGMFTGCAKKAEPATKLEQIKAAGVLVVGTSPDYPPYEFVIAGENGQMEYKGIDISIAEEIAKDLGVELKIEAVDFDGLDSALQMGTIDMILAAYNPDDKRAEVMDFSDTYYIDEVVALVTADTADSYTDLATSFDGKKVGVQLGTTLETDYFPQATGAEKVALKKVTQLVSELKAGALDAIFVEKPIAESYIANNPELAIATGISFATEATGYVVGLPKNSPELAAAVNATIKRLVDANAIAGFAETAQDTQDQAILD</sequence>
<dbReference type="SUPFAM" id="SSF53850">
    <property type="entry name" value="Periplasmic binding protein-like II"/>
    <property type="match status" value="1"/>
</dbReference>
<dbReference type="Gene3D" id="3.40.190.10">
    <property type="entry name" value="Periplasmic binding protein-like II"/>
    <property type="match status" value="2"/>
</dbReference>
<keyword evidence="1" id="KW-0732">Signal</keyword>
<dbReference type="EMBL" id="VSSQ01001745">
    <property type="protein sequence ID" value="MPM10819.1"/>
    <property type="molecule type" value="Genomic_DNA"/>
</dbReference>
<dbReference type="Pfam" id="PF00497">
    <property type="entry name" value="SBP_bac_3"/>
    <property type="match status" value="1"/>
</dbReference>
<dbReference type="PROSITE" id="PS51257">
    <property type="entry name" value="PROKAR_LIPOPROTEIN"/>
    <property type="match status" value="1"/>
</dbReference>
<feature type="domain" description="Solute-binding protein family 3/N-terminal" evidence="2">
    <location>
        <begin position="39"/>
        <end position="260"/>
    </location>
</feature>
<organism evidence="3">
    <name type="scientific">bioreactor metagenome</name>
    <dbReference type="NCBI Taxonomy" id="1076179"/>
    <lineage>
        <taxon>unclassified sequences</taxon>
        <taxon>metagenomes</taxon>
        <taxon>ecological metagenomes</taxon>
    </lineage>
</organism>
<evidence type="ECO:0000256" key="1">
    <source>
        <dbReference type="ARBA" id="ARBA00022729"/>
    </source>
</evidence>
<name>A0A644X460_9ZZZZ</name>
<gene>
    <name evidence="3" type="primary">hisJ</name>
    <name evidence="3" type="ORF">SDC9_57154</name>
</gene>